<feature type="region of interest" description="Disordered" evidence="1">
    <location>
        <begin position="242"/>
        <end position="265"/>
    </location>
</feature>
<organism evidence="2">
    <name type="scientific">uncultured Caudovirales phage</name>
    <dbReference type="NCBI Taxonomy" id="2100421"/>
    <lineage>
        <taxon>Viruses</taxon>
        <taxon>Duplodnaviria</taxon>
        <taxon>Heunggongvirae</taxon>
        <taxon>Uroviricota</taxon>
        <taxon>Caudoviricetes</taxon>
        <taxon>Peduoviridae</taxon>
        <taxon>Maltschvirus</taxon>
        <taxon>Maltschvirus maltsch</taxon>
    </lineage>
</organism>
<accession>A0A6J7WPD6</accession>
<name>A0A6J7WPD6_9CAUD</name>
<dbReference type="EMBL" id="LR798253">
    <property type="protein sequence ID" value="CAB5217974.1"/>
    <property type="molecule type" value="Genomic_DNA"/>
</dbReference>
<evidence type="ECO:0000256" key="1">
    <source>
        <dbReference type="SAM" id="MobiDB-lite"/>
    </source>
</evidence>
<evidence type="ECO:0008006" key="3">
    <source>
        <dbReference type="Google" id="ProtNLM"/>
    </source>
</evidence>
<protein>
    <recommendedName>
        <fullName evidence="3">DNA transfer protein</fullName>
    </recommendedName>
</protein>
<evidence type="ECO:0000313" key="2">
    <source>
        <dbReference type="EMBL" id="CAB5217974.1"/>
    </source>
</evidence>
<sequence>MPGWIAAAIGGSALIGANAAKEGAQTQADAARESAQLQKQMFDVQNAQQAPYRQAGYSALNQIGQLGSGTYGIYGPNGEVTGQGTGTDYLTRQYTPEDFQAGIDPSYNFRLQQGNLAATNLANQSGGAIGGNALQGLINYGQGAASTEFANAFSRDQSQKTRIYNTLASIAGLGQTSLGQTGQLASNTAQGVGSAIAGAGSAIGAGQIAAGNALSSGLQSYGNQQYLSNLLRPQVATSYGINPSSGIARPNNPDMGGAQGLSIKT</sequence>
<gene>
    <name evidence="2" type="ORF">UFOVP205_44</name>
</gene>
<reference evidence="2" key="1">
    <citation type="submission" date="2020-05" db="EMBL/GenBank/DDBJ databases">
        <authorList>
            <person name="Chiriac C."/>
            <person name="Salcher M."/>
            <person name="Ghai R."/>
            <person name="Kavagutti S V."/>
        </authorList>
    </citation>
    <scope>NUCLEOTIDE SEQUENCE</scope>
</reference>
<proteinExistence type="predicted"/>